<comment type="caution">
    <text evidence="3">The sequence shown here is derived from an EMBL/GenBank/DDBJ whole genome shotgun (WGS) entry which is preliminary data.</text>
</comment>
<gene>
    <name evidence="3" type="ORF">KDK67_02275</name>
</gene>
<evidence type="ECO:0000313" key="4">
    <source>
        <dbReference type="Proteomes" id="UP001056766"/>
    </source>
</evidence>
<organism evidence="3 4">
    <name type="scientific">Methanococcoides seepicolus</name>
    <dbReference type="NCBI Taxonomy" id="2828780"/>
    <lineage>
        <taxon>Archaea</taxon>
        <taxon>Methanobacteriati</taxon>
        <taxon>Methanobacteriota</taxon>
        <taxon>Stenosarchaea group</taxon>
        <taxon>Methanomicrobia</taxon>
        <taxon>Methanosarcinales</taxon>
        <taxon>Methanosarcinaceae</taxon>
        <taxon>Methanococcoides</taxon>
    </lineage>
</organism>
<keyword evidence="1" id="KW-1133">Transmembrane helix</keyword>
<dbReference type="Pfam" id="PF26596">
    <property type="entry name" value="PEF-CTERM_ARCH"/>
    <property type="match status" value="1"/>
</dbReference>
<feature type="domain" description="PEF-CTERM protein sorting" evidence="2">
    <location>
        <begin position="156"/>
        <end position="180"/>
    </location>
</feature>
<sequence>MVSVASASEIYNVTNPKDTLSCGDVDVGVIIDGNNVTVDVIYLSPTYLSGDTTIKTFGLNTVGLTEANITGITGATQQLSGVDSFSSEFGDFNTTVGFVTSEKTLGPITITFDGPVVVVPNTPQNFNAAVHLIGLDEGLSVKVADGECETQQIQQIPEFPTIALPIAAILGLSLIFMRRKE</sequence>
<proteinExistence type="predicted"/>
<dbReference type="EMBL" id="JAGSOI010000005">
    <property type="protein sequence ID" value="MCM1985848.1"/>
    <property type="molecule type" value="Genomic_DNA"/>
</dbReference>
<evidence type="ECO:0000259" key="2">
    <source>
        <dbReference type="Pfam" id="PF26596"/>
    </source>
</evidence>
<name>A0A9E4ZCT5_9EURY</name>
<protein>
    <submittedName>
        <fullName evidence="3">PEF-CTERM sorting domain-containing protein</fullName>
    </submittedName>
</protein>
<keyword evidence="1" id="KW-0472">Membrane</keyword>
<keyword evidence="4" id="KW-1185">Reference proteome</keyword>
<dbReference type="AlphaFoldDB" id="A0A9E4ZCT5"/>
<dbReference type="InterPro" id="IPR017474">
    <property type="entry name" value="PEF_CTERM_C"/>
</dbReference>
<dbReference type="Proteomes" id="UP001056766">
    <property type="component" value="Unassembled WGS sequence"/>
</dbReference>
<evidence type="ECO:0000256" key="1">
    <source>
        <dbReference type="SAM" id="Phobius"/>
    </source>
</evidence>
<keyword evidence="1" id="KW-0812">Transmembrane</keyword>
<accession>A0A9E4ZCT5</accession>
<reference evidence="3" key="1">
    <citation type="journal article" date="2021" name="mSystems">
        <title>Bacteria and Archaea Synergistically Convert Glycine Betaine to Biogenic Methane in the Formosa Cold Seep of the South China Sea.</title>
        <authorList>
            <person name="Li L."/>
            <person name="Zhang W."/>
            <person name="Zhang S."/>
            <person name="Song L."/>
            <person name="Sun Q."/>
            <person name="Zhang H."/>
            <person name="Xiang H."/>
            <person name="Dong X."/>
        </authorList>
    </citation>
    <scope>NUCLEOTIDE SEQUENCE</scope>
    <source>
        <strain evidence="3">LLY</strain>
    </source>
</reference>
<dbReference type="NCBIfam" id="TIGR03024">
    <property type="entry name" value="arch_PEF_CTERM"/>
    <property type="match status" value="1"/>
</dbReference>
<reference evidence="3" key="2">
    <citation type="submission" date="2021-04" db="EMBL/GenBank/DDBJ databases">
        <authorList>
            <person name="Dong X."/>
        </authorList>
    </citation>
    <scope>NUCLEOTIDE SEQUENCE</scope>
    <source>
        <strain evidence="3">LLY</strain>
    </source>
</reference>
<evidence type="ECO:0000313" key="3">
    <source>
        <dbReference type="EMBL" id="MCM1985848.1"/>
    </source>
</evidence>
<feature type="transmembrane region" description="Helical" evidence="1">
    <location>
        <begin position="159"/>
        <end position="177"/>
    </location>
</feature>